<dbReference type="InterPro" id="IPR041222">
    <property type="entry name" value="PriA_3primeBD"/>
</dbReference>
<comment type="cofactor">
    <cofactor evidence="8">
        <name>Zn(2+)</name>
        <dbReference type="ChEBI" id="CHEBI:29105"/>
    </cofactor>
    <text evidence="8">Binds 2 zinc ions per subunit.</text>
</comment>
<feature type="binding site" evidence="8">
    <location>
        <position position="408"/>
    </location>
    <ligand>
        <name>Zn(2+)</name>
        <dbReference type="ChEBI" id="CHEBI:29105"/>
        <label>2</label>
    </ligand>
</feature>
<feature type="binding site" evidence="8">
    <location>
        <position position="428"/>
    </location>
    <ligand>
        <name>Zn(2+)</name>
        <dbReference type="ChEBI" id="CHEBI:29105"/>
        <label>2</label>
    </ligand>
</feature>
<comment type="function">
    <text evidence="8">Initiates the restart of stalled replication forks, which reloads the replicative helicase on sites other than the origin of replication. Recognizes and binds to abandoned replication forks and remodels them to uncover a helicase loading site. Promotes assembly of the primosome at these replication forks.</text>
</comment>
<feature type="binding site" evidence="8">
    <location>
        <position position="437"/>
    </location>
    <ligand>
        <name>Zn(2+)</name>
        <dbReference type="ChEBI" id="CHEBI:29105"/>
        <label>1</label>
    </ligand>
</feature>
<organism evidence="10 11">
    <name type="scientific">Corynebacterium anserum</name>
    <dbReference type="NCBI Taxonomy" id="2684406"/>
    <lineage>
        <taxon>Bacteria</taxon>
        <taxon>Bacillati</taxon>
        <taxon>Actinomycetota</taxon>
        <taxon>Actinomycetes</taxon>
        <taxon>Mycobacteriales</taxon>
        <taxon>Corynebacteriaceae</taxon>
        <taxon>Corynebacterium</taxon>
    </lineage>
</organism>
<feature type="binding site" evidence="8">
    <location>
        <position position="440"/>
    </location>
    <ligand>
        <name>Zn(2+)</name>
        <dbReference type="ChEBI" id="CHEBI:29105"/>
        <label>1</label>
    </ligand>
</feature>
<feature type="binding site" evidence="8">
    <location>
        <position position="405"/>
    </location>
    <ligand>
        <name>Zn(2+)</name>
        <dbReference type="ChEBI" id="CHEBI:29105"/>
        <label>2</label>
    </ligand>
</feature>
<accession>A0A7G7YR20</accession>
<feature type="binding site" evidence="8">
    <location>
        <position position="399"/>
    </location>
    <ligand>
        <name>Zn(2+)</name>
        <dbReference type="ChEBI" id="CHEBI:29105"/>
        <label>1</label>
    </ligand>
</feature>
<dbReference type="AlphaFoldDB" id="A0A7G7YR20"/>
<dbReference type="GO" id="GO:0003677">
    <property type="term" value="F:DNA binding"/>
    <property type="evidence" value="ECO:0007669"/>
    <property type="project" value="UniProtKB-UniRule"/>
</dbReference>
<dbReference type="PANTHER" id="PTHR30580">
    <property type="entry name" value="PRIMOSOMAL PROTEIN N"/>
    <property type="match status" value="1"/>
</dbReference>
<keyword evidence="11" id="KW-1185">Reference proteome</keyword>
<evidence type="ECO:0000256" key="1">
    <source>
        <dbReference type="ARBA" id="ARBA00022515"/>
    </source>
</evidence>
<dbReference type="KEGG" id="cans:GP473_04625"/>
<gene>
    <name evidence="8" type="primary">priA</name>
    <name evidence="10" type="ORF">GP473_04625</name>
</gene>
<name>A0A7G7YR20_9CORY</name>
<dbReference type="InterPro" id="IPR042115">
    <property type="entry name" value="PriA_3primeBD_sf"/>
</dbReference>
<evidence type="ECO:0000256" key="2">
    <source>
        <dbReference type="ARBA" id="ARBA00022705"/>
    </source>
</evidence>
<sequence length="687" mass="74307">MKQPIARVIPLLGMPHLDRLFDYTVPPQCDSTAQPGVRVRVRFAGRLVDALIIERRRTSDHGGSLRPLERVISPIVVCPPHMWRLVTTLARRYAGNRSDILRTALPPRHASAEKAGLFGGGKAWENLYGSLVSKEELAEAAYFDATSVLENYSYGTGFLSAVLEGKAVRASWISLPGSEPHYDAAALAAATMWNGGDSGVLILAPNHKEVERVSHHLRRWVSGAQITQLTAQESPAVRYRRFLSIVEGQARLVVGTRSAVLAPVKNLRLIVVLGEADDNLVDPRAPYINARDVAKLRSEQENTAFVTIGVHRCAEVQQWIADGSVHSITSPRNTVMDMLPIIRALGETDLQREREAYSRGARIPALAFTAIRTALDRQRPVLVQVPRRGYAPALACSSCRSPARCRYCNGPLELPHSAEAAAPRCRWCGATAGLFTCTTCGNHSVRMSVVGQDRTAEELGKAFNGVPIIASGGNHVRESIPQKAAIIVATPGAEPLVEADDALSPMGHYGAAVLLDLWILLGREDLRAQENAVRQWMRAASLVCPHSEGGVVVLTADASLTPVQQVIRWDPVAAAQAELASRTQAHFPPAASVAAIDGTQESIAQLMEYWEVPAGAELLGPVELPAGVRLPAGLDRPDAHLARRMIVRVHHSLAEELGGSLKQAQAIRATSKLAGPLRIVMDPVRIG</sequence>
<proteinExistence type="inferred from homology"/>
<evidence type="ECO:0000256" key="8">
    <source>
        <dbReference type="HAMAP-Rule" id="MF_00983"/>
    </source>
</evidence>
<dbReference type="GO" id="GO:0006302">
    <property type="term" value="P:double-strand break repair"/>
    <property type="evidence" value="ECO:0007669"/>
    <property type="project" value="InterPro"/>
</dbReference>
<keyword evidence="7 8" id="KW-0238">DNA-binding</keyword>
<dbReference type="GO" id="GO:0043138">
    <property type="term" value="F:3'-5' DNA helicase activity"/>
    <property type="evidence" value="ECO:0007669"/>
    <property type="project" value="TreeGrafter"/>
</dbReference>
<feature type="binding site" evidence="8">
    <location>
        <position position="396"/>
    </location>
    <ligand>
        <name>Zn(2+)</name>
        <dbReference type="ChEBI" id="CHEBI:29105"/>
        <label>1</label>
    </ligand>
</feature>
<keyword evidence="6 8" id="KW-0067">ATP-binding</keyword>
<dbReference type="HAMAP" id="MF_00983">
    <property type="entry name" value="PriA"/>
    <property type="match status" value="1"/>
</dbReference>
<comment type="caution">
    <text evidence="8">As this protein does not have any detectable helicase domains, it probably does not have helicase activity.</text>
</comment>
<dbReference type="PANTHER" id="PTHR30580:SF0">
    <property type="entry name" value="PRIMOSOMAL PROTEIN N"/>
    <property type="match status" value="1"/>
</dbReference>
<dbReference type="GO" id="GO:0006270">
    <property type="term" value="P:DNA replication initiation"/>
    <property type="evidence" value="ECO:0007669"/>
    <property type="project" value="TreeGrafter"/>
</dbReference>
<keyword evidence="5 8" id="KW-0862">Zinc</keyword>
<feature type="binding site" evidence="8">
    <location>
        <position position="425"/>
    </location>
    <ligand>
        <name>Zn(2+)</name>
        <dbReference type="ChEBI" id="CHEBI:29105"/>
        <label>2</label>
    </ligand>
</feature>
<dbReference type="EMBL" id="CP046883">
    <property type="protein sequence ID" value="QNH96940.1"/>
    <property type="molecule type" value="Genomic_DNA"/>
</dbReference>
<reference evidence="10 11" key="1">
    <citation type="submission" date="2019-12" db="EMBL/GenBank/DDBJ databases">
        <title>Corynebacterium sp. nov., isolated from feces of the Anser Albifrons in China.</title>
        <authorList>
            <person name="Liu Q."/>
        </authorList>
    </citation>
    <scope>NUCLEOTIDE SEQUENCE [LARGE SCALE GENOMIC DNA]</scope>
    <source>
        <strain evidence="10 11">23H37-10</strain>
    </source>
</reference>
<evidence type="ECO:0000256" key="3">
    <source>
        <dbReference type="ARBA" id="ARBA00022723"/>
    </source>
</evidence>
<evidence type="ECO:0000313" key="11">
    <source>
        <dbReference type="Proteomes" id="UP000515275"/>
    </source>
</evidence>
<evidence type="ECO:0000256" key="7">
    <source>
        <dbReference type="ARBA" id="ARBA00023125"/>
    </source>
</evidence>
<dbReference type="Pfam" id="PF17764">
    <property type="entry name" value="PriA_3primeBD"/>
    <property type="match status" value="1"/>
</dbReference>
<protein>
    <recommendedName>
        <fullName evidence="8">Probable replication restart protein PriA</fullName>
    </recommendedName>
    <alternativeName>
        <fullName evidence="8">Putative ATP-dependent DNA helicase PriA</fullName>
    </alternativeName>
</protein>
<evidence type="ECO:0000259" key="9">
    <source>
        <dbReference type="Pfam" id="PF17764"/>
    </source>
</evidence>
<dbReference type="InterPro" id="IPR027417">
    <property type="entry name" value="P-loop_NTPase"/>
</dbReference>
<dbReference type="Gene3D" id="3.40.50.300">
    <property type="entry name" value="P-loop containing nucleotide triphosphate hydrolases"/>
    <property type="match status" value="1"/>
</dbReference>
<dbReference type="InterPro" id="IPR005259">
    <property type="entry name" value="PriA"/>
</dbReference>
<dbReference type="Gene3D" id="3.40.1440.60">
    <property type="entry name" value="PriA, 3(prime) DNA-binding domain"/>
    <property type="match status" value="1"/>
</dbReference>
<dbReference type="SUPFAM" id="SSF52540">
    <property type="entry name" value="P-loop containing nucleoside triphosphate hydrolases"/>
    <property type="match status" value="1"/>
</dbReference>
<dbReference type="GO" id="GO:0006310">
    <property type="term" value="P:DNA recombination"/>
    <property type="evidence" value="ECO:0007669"/>
    <property type="project" value="InterPro"/>
</dbReference>
<keyword evidence="4 8" id="KW-0547">Nucleotide-binding</keyword>
<keyword evidence="1 8" id="KW-0639">Primosome</keyword>
<comment type="subunit">
    <text evidence="8">Component of the replication restart primosome.</text>
</comment>
<evidence type="ECO:0000256" key="5">
    <source>
        <dbReference type="ARBA" id="ARBA00022833"/>
    </source>
</evidence>
<keyword evidence="2 8" id="KW-0235">DNA replication</keyword>
<evidence type="ECO:0000256" key="4">
    <source>
        <dbReference type="ARBA" id="ARBA00022741"/>
    </source>
</evidence>
<evidence type="ECO:0000313" key="10">
    <source>
        <dbReference type="EMBL" id="QNH96940.1"/>
    </source>
</evidence>
<dbReference type="Proteomes" id="UP000515275">
    <property type="component" value="Chromosome"/>
</dbReference>
<dbReference type="GO" id="GO:1990077">
    <property type="term" value="C:primosome complex"/>
    <property type="evidence" value="ECO:0007669"/>
    <property type="project" value="UniProtKB-UniRule"/>
</dbReference>
<feature type="domain" description="Primosomal protein N' 3' DNA-binding" evidence="9">
    <location>
        <begin position="14"/>
        <end position="106"/>
    </location>
</feature>
<dbReference type="GO" id="GO:0008270">
    <property type="term" value="F:zinc ion binding"/>
    <property type="evidence" value="ECO:0007669"/>
    <property type="project" value="UniProtKB-UniRule"/>
</dbReference>
<evidence type="ECO:0000256" key="6">
    <source>
        <dbReference type="ARBA" id="ARBA00022840"/>
    </source>
</evidence>
<keyword evidence="3 8" id="KW-0479">Metal-binding</keyword>
<comment type="similarity">
    <text evidence="8">Belongs to the helicase family. PriA subfamily.</text>
</comment>
<dbReference type="GO" id="GO:0006269">
    <property type="term" value="P:DNA replication, synthesis of primer"/>
    <property type="evidence" value="ECO:0007669"/>
    <property type="project" value="UniProtKB-KW"/>
</dbReference>
<dbReference type="GO" id="GO:0005524">
    <property type="term" value="F:ATP binding"/>
    <property type="evidence" value="ECO:0007669"/>
    <property type="project" value="UniProtKB-UniRule"/>
</dbReference>